<dbReference type="AlphaFoldDB" id="A0A9P6LAC4"/>
<sequence>MTSPTSYPGHINDPKDVAQHARASWDLPPVWKRDKNILYLGSVHTADLAEVYGITGDDHLGTDALINFINHQDPNYPKGSTASSLLSKIAWPKYTVDSKQMLLFSDNATEEYTTIPDTYRAMLFGLYKN</sequence>
<dbReference type="EMBL" id="WIUZ02000003">
    <property type="protein sequence ID" value="KAF9789717.1"/>
    <property type="molecule type" value="Genomic_DNA"/>
</dbReference>
<dbReference type="Gene3D" id="3.40.50.1820">
    <property type="entry name" value="alpha/beta hydrolase"/>
    <property type="match status" value="1"/>
</dbReference>
<reference evidence="1" key="2">
    <citation type="submission" date="2020-11" db="EMBL/GenBank/DDBJ databases">
        <authorList>
            <consortium name="DOE Joint Genome Institute"/>
            <person name="Kuo A."/>
            <person name="Miyauchi S."/>
            <person name="Kiss E."/>
            <person name="Drula E."/>
            <person name="Kohler A."/>
            <person name="Sanchez-Garcia M."/>
            <person name="Andreopoulos B."/>
            <person name="Barry K.W."/>
            <person name="Bonito G."/>
            <person name="Buee M."/>
            <person name="Carver A."/>
            <person name="Chen C."/>
            <person name="Cichocki N."/>
            <person name="Clum A."/>
            <person name="Culley D."/>
            <person name="Crous P.W."/>
            <person name="Fauchery L."/>
            <person name="Girlanda M."/>
            <person name="Hayes R."/>
            <person name="Keri Z."/>
            <person name="Labutti K."/>
            <person name="Lipzen A."/>
            <person name="Lombard V."/>
            <person name="Magnuson J."/>
            <person name="Maillard F."/>
            <person name="Morin E."/>
            <person name="Murat C."/>
            <person name="Nolan M."/>
            <person name="Ohm R."/>
            <person name="Pangilinan J."/>
            <person name="Pereira M."/>
            <person name="Perotto S."/>
            <person name="Peter M."/>
            <person name="Riley R."/>
            <person name="Sitrit Y."/>
            <person name="Stielow B."/>
            <person name="Szollosi G."/>
            <person name="Zifcakova L."/>
            <person name="Stursova M."/>
            <person name="Spatafora J.W."/>
            <person name="Tedersoo L."/>
            <person name="Vaario L.-M."/>
            <person name="Yamada A."/>
            <person name="Yan M."/>
            <person name="Wang P."/>
            <person name="Xu J."/>
            <person name="Bruns T."/>
            <person name="Baldrian P."/>
            <person name="Vilgalys R."/>
            <person name="Henrissat B."/>
            <person name="Grigoriev I.V."/>
            <person name="Hibbett D."/>
            <person name="Nagy L.G."/>
            <person name="Martin F.M."/>
        </authorList>
    </citation>
    <scope>NUCLEOTIDE SEQUENCE</scope>
    <source>
        <strain evidence="1">UH-Tt-Lm1</strain>
    </source>
</reference>
<evidence type="ECO:0000313" key="2">
    <source>
        <dbReference type="Proteomes" id="UP000736335"/>
    </source>
</evidence>
<dbReference type="OrthoDB" id="408631at2759"/>
<dbReference type="InterPro" id="IPR029058">
    <property type="entry name" value="AB_hydrolase_fold"/>
</dbReference>
<dbReference type="SUPFAM" id="SSF53474">
    <property type="entry name" value="alpha/beta-Hydrolases"/>
    <property type="match status" value="1"/>
</dbReference>
<protein>
    <submittedName>
        <fullName evidence="1">Uncharacterized protein</fullName>
    </submittedName>
</protein>
<dbReference type="Proteomes" id="UP000736335">
    <property type="component" value="Unassembled WGS sequence"/>
</dbReference>
<gene>
    <name evidence="1" type="ORF">BJ322DRAFT_1105578</name>
</gene>
<accession>A0A9P6LAC4</accession>
<keyword evidence="2" id="KW-1185">Reference proteome</keyword>
<reference evidence="1" key="1">
    <citation type="journal article" date="2020" name="Nat. Commun.">
        <title>Large-scale genome sequencing of mycorrhizal fungi provides insights into the early evolution of symbiotic traits.</title>
        <authorList>
            <person name="Miyauchi S."/>
            <person name="Kiss E."/>
            <person name="Kuo A."/>
            <person name="Drula E."/>
            <person name="Kohler A."/>
            <person name="Sanchez-Garcia M."/>
            <person name="Morin E."/>
            <person name="Andreopoulos B."/>
            <person name="Barry K.W."/>
            <person name="Bonito G."/>
            <person name="Buee M."/>
            <person name="Carver A."/>
            <person name="Chen C."/>
            <person name="Cichocki N."/>
            <person name="Clum A."/>
            <person name="Culley D."/>
            <person name="Crous P.W."/>
            <person name="Fauchery L."/>
            <person name="Girlanda M."/>
            <person name="Hayes R.D."/>
            <person name="Keri Z."/>
            <person name="LaButti K."/>
            <person name="Lipzen A."/>
            <person name="Lombard V."/>
            <person name="Magnuson J."/>
            <person name="Maillard F."/>
            <person name="Murat C."/>
            <person name="Nolan M."/>
            <person name="Ohm R.A."/>
            <person name="Pangilinan J."/>
            <person name="Pereira M.F."/>
            <person name="Perotto S."/>
            <person name="Peter M."/>
            <person name="Pfister S."/>
            <person name="Riley R."/>
            <person name="Sitrit Y."/>
            <person name="Stielow J.B."/>
            <person name="Szollosi G."/>
            <person name="Zifcakova L."/>
            <person name="Stursova M."/>
            <person name="Spatafora J.W."/>
            <person name="Tedersoo L."/>
            <person name="Vaario L.M."/>
            <person name="Yamada A."/>
            <person name="Yan M."/>
            <person name="Wang P."/>
            <person name="Xu J."/>
            <person name="Bruns T."/>
            <person name="Baldrian P."/>
            <person name="Vilgalys R."/>
            <person name="Dunand C."/>
            <person name="Henrissat B."/>
            <person name="Grigoriev I.V."/>
            <person name="Hibbett D."/>
            <person name="Nagy L.G."/>
            <person name="Martin F.M."/>
        </authorList>
    </citation>
    <scope>NUCLEOTIDE SEQUENCE</scope>
    <source>
        <strain evidence="1">UH-Tt-Lm1</strain>
    </source>
</reference>
<proteinExistence type="predicted"/>
<evidence type="ECO:0000313" key="1">
    <source>
        <dbReference type="EMBL" id="KAF9789717.1"/>
    </source>
</evidence>
<comment type="caution">
    <text evidence="1">The sequence shown here is derived from an EMBL/GenBank/DDBJ whole genome shotgun (WGS) entry which is preliminary data.</text>
</comment>
<organism evidence="1 2">
    <name type="scientific">Thelephora terrestris</name>
    <dbReference type="NCBI Taxonomy" id="56493"/>
    <lineage>
        <taxon>Eukaryota</taxon>
        <taxon>Fungi</taxon>
        <taxon>Dikarya</taxon>
        <taxon>Basidiomycota</taxon>
        <taxon>Agaricomycotina</taxon>
        <taxon>Agaricomycetes</taxon>
        <taxon>Thelephorales</taxon>
        <taxon>Thelephoraceae</taxon>
        <taxon>Thelephora</taxon>
    </lineage>
</organism>
<name>A0A9P6LAC4_9AGAM</name>